<organism evidence="7">
    <name type="scientific">mine drainage metagenome</name>
    <dbReference type="NCBI Taxonomy" id="410659"/>
    <lineage>
        <taxon>unclassified sequences</taxon>
        <taxon>metagenomes</taxon>
        <taxon>ecological metagenomes</taxon>
    </lineage>
</organism>
<dbReference type="GO" id="GO:0009306">
    <property type="term" value="P:protein secretion"/>
    <property type="evidence" value="ECO:0007669"/>
    <property type="project" value="InterPro"/>
</dbReference>
<comment type="caution">
    <text evidence="7">The sequence shown here is derived from an EMBL/GenBank/DDBJ whole genome shotgun (WGS) entry which is preliminary data.</text>
</comment>
<evidence type="ECO:0000313" key="7">
    <source>
        <dbReference type="EMBL" id="CBH75944.1"/>
    </source>
</evidence>
<dbReference type="GO" id="GO:0005886">
    <property type="term" value="C:plasma membrane"/>
    <property type="evidence" value="ECO:0007669"/>
    <property type="project" value="UniProtKB-SubCell"/>
</dbReference>
<keyword evidence="2" id="KW-1003">Cell membrane</keyword>
<evidence type="ECO:0000256" key="2">
    <source>
        <dbReference type="ARBA" id="ARBA00022475"/>
    </source>
</evidence>
<dbReference type="InterPro" id="IPR002191">
    <property type="entry name" value="Bac_export_3"/>
</dbReference>
<accession>E6PHK6</accession>
<protein>
    <submittedName>
        <fullName evidence="7">Flagellar biosynthetic protein FliQ</fullName>
    </submittedName>
</protein>
<evidence type="ECO:0000256" key="4">
    <source>
        <dbReference type="ARBA" id="ARBA00022989"/>
    </source>
</evidence>
<evidence type="ECO:0000256" key="5">
    <source>
        <dbReference type="ARBA" id="ARBA00023136"/>
    </source>
</evidence>
<dbReference type="PANTHER" id="PTHR34040:SF2">
    <property type="entry name" value="FLAGELLAR BIOSYNTHETIC PROTEIN FLIQ"/>
    <property type="match status" value="1"/>
</dbReference>
<keyword evidence="7" id="KW-0969">Cilium</keyword>
<evidence type="ECO:0000256" key="1">
    <source>
        <dbReference type="ARBA" id="ARBA00004651"/>
    </source>
</evidence>
<evidence type="ECO:0000256" key="6">
    <source>
        <dbReference type="SAM" id="Phobius"/>
    </source>
</evidence>
<keyword evidence="7" id="KW-0966">Cell projection</keyword>
<name>E6PHK6_9ZZZZ</name>
<sequence>MDAFGELLRSCAMLVATMVLPVLGIAALVGTAVAILQAATQIQEQTLVLLPKTLAVGATLLALGGIDLHLCAQLFLRALAAVPELTR</sequence>
<keyword evidence="3 6" id="KW-0812">Transmembrane</keyword>
<feature type="transmembrane region" description="Helical" evidence="6">
    <location>
        <begin position="56"/>
        <end position="80"/>
    </location>
</feature>
<dbReference type="AlphaFoldDB" id="E6PHK6"/>
<proteinExistence type="predicted"/>
<dbReference type="PRINTS" id="PR00952">
    <property type="entry name" value="TYPE3IMQPROT"/>
</dbReference>
<gene>
    <name evidence="7" type="primary">fliQ</name>
    <name evidence="7" type="ORF">CARN1_1111</name>
</gene>
<dbReference type="Pfam" id="PF01313">
    <property type="entry name" value="Bac_export_3"/>
    <property type="match status" value="1"/>
</dbReference>
<keyword evidence="5 6" id="KW-0472">Membrane</keyword>
<keyword evidence="4 6" id="KW-1133">Transmembrane helix</keyword>
<comment type="subcellular location">
    <subcellularLocation>
        <location evidence="1">Cell membrane</location>
        <topology evidence="1">Multi-pass membrane protein</topology>
    </subcellularLocation>
</comment>
<evidence type="ECO:0000256" key="3">
    <source>
        <dbReference type="ARBA" id="ARBA00022692"/>
    </source>
</evidence>
<reference evidence="7" key="1">
    <citation type="submission" date="2009-10" db="EMBL/GenBank/DDBJ databases">
        <title>Diversity of trophic interactions inside an arsenic-rich microbial ecosystem.</title>
        <authorList>
            <person name="Bertin P.N."/>
            <person name="Heinrich-Salmeron A."/>
            <person name="Pelletier E."/>
            <person name="Goulhen-Chollet F."/>
            <person name="Arsene-Ploetze F."/>
            <person name="Gallien S."/>
            <person name="Calteau A."/>
            <person name="Vallenet D."/>
            <person name="Casiot C."/>
            <person name="Chane-Woon-Ming B."/>
            <person name="Giloteaux L."/>
            <person name="Barakat M."/>
            <person name="Bonnefoy V."/>
            <person name="Bruneel O."/>
            <person name="Chandler M."/>
            <person name="Cleiss J."/>
            <person name="Duran R."/>
            <person name="Elbaz-Poulichet F."/>
            <person name="Fonknechten N."/>
            <person name="Lauga B."/>
            <person name="Mornico D."/>
            <person name="Ortet P."/>
            <person name="Schaeffer C."/>
            <person name="Siguier P."/>
            <person name="Alexander Thil Smith A."/>
            <person name="Van Dorsselaer A."/>
            <person name="Weissenbach J."/>
            <person name="Medigue C."/>
            <person name="Le Paslier D."/>
        </authorList>
    </citation>
    <scope>NUCLEOTIDE SEQUENCE</scope>
</reference>
<keyword evidence="7" id="KW-0282">Flagellum</keyword>
<dbReference type="PANTHER" id="PTHR34040">
    <property type="entry name" value="FLAGELLAR BIOSYNTHETIC PROTEIN FLIQ"/>
    <property type="match status" value="1"/>
</dbReference>
<feature type="transmembrane region" description="Helical" evidence="6">
    <location>
        <begin position="12"/>
        <end position="36"/>
    </location>
</feature>
<dbReference type="EMBL" id="CABL01000017">
    <property type="protein sequence ID" value="CBH75944.1"/>
    <property type="molecule type" value="Genomic_DNA"/>
</dbReference>